<feature type="domain" description="XdhC Rossmann" evidence="2">
    <location>
        <begin position="209"/>
        <end position="363"/>
    </location>
</feature>
<gene>
    <name evidence="3" type="ORF">J3U87_10205</name>
</gene>
<keyword evidence="4" id="KW-1185">Reference proteome</keyword>
<dbReference type="InterPro" id="IPR003777">
    <property type="entry name" value="XdhC_CoxI"/>
</dbReference>
<evidence type="ECO:0000259" key="2">
    <source>
        <dbReference type="Pfam" id="PF13478"/>
    </source>
</evidence>
<proteinExistence type="predicted"/>
<dbReference type="Pfam" id="PF02625">
    <property type="entry name" value="XdhC_CoxI"/>
    <property type="match status" value="1"/>
</dbReference>
<reference evidence="3" key="1">
    <citation type="submission" date="2021-03" db="EMBL/GenBank/DDBJ databases">
        <title>Acanthopleuribacteraceae sp. M133.</title>
        <authorList>
            <person name="Wang G."/>
        </authorList>
    </citation>
    <scope>NUCLEOTIDE SEQUENCE</scope>
    <source>
        <strain evidence="3">M133</strain>
    </source>
</reference>
<sequence>MKDTQLLQNGLARYRREGLEVVMATVVEVDGPAYRGPGARLLVGSDGSTVGAISGGCLESDIREHALAIMESGNTRLVTYDASGDEELLWGLGTGCGGLIRVFLEHWPQDLDDWLKDQTMPAAMLTVYESTEEPRIQPGYRLSLSHTGNLKEHGQAPGEWRDRLVDLLRNRIPSETSLVSQSSLATSFQLTSPANLHLLMEPIPLPVELLVVGAGFDALPLLETAHELGWHTTAIDHRPAFLAPERFPPGCRLVEAEPEVFQSDRPNEPQAPPHWLLKANTMAVIMTHHFEHDRAWLRLLLQSEAPYVGTLGPRNRTERLLQALTEEGFTPQASMLDRLYSPVGLDLGGETPREVALSIVAEIQAVLSGRTGGFLRERKGSIHNRHRSHQTLAPDSDE</sequence>
<dbReference type="Gene3D" id="3.40.50.720">
    <property type="entry name" value="NAD(P)-binding Rossmann-like Domain"/>
    <property type="match status" value="1"/>
</dbReference>
<dbReference type="RefSeq" id="WP_237382937.1">
    <property type="nucleotide sequence ID" value="NZ_CP071793.1"/>
</dbReference>
<dbReference type="AlphaFoldDB" id="A0A8A4TUM7"/>
<protein>
    <submittedName>
        <fullName evidence="3">XdhC family protein</fullName>
    </submittedName>
</protein>
<accession>A0A8A4TUM7</accession>
<dbReference type="InterPro" id="IPR027051">
    <property type="entry name" value="XdhC_Rossmann_dom"/>
</dbReference>
<dbReference type="KEGG" id="scor:J3U87_10205"/>
<evidence type="ECO:0000313" key="3">
    <source>
        <dbReference type="EMBL" id="QTD52838.1"/>
    </source>
</evidence>
<dbReference type="PANTHER" id="PTHR30388:SF6">
    <property type="entry name" value="XANTHINE DEHYDROGENASE SUBUNIT A-RELATED"/>
    <property type="match status" value="1"/>
</dbReference>
<dbReference type="PANTHER" id="PTHR30388">
    <property type="entry name" value="ALDEHYDE OXIDOREDUCTASE MOLYBDENUM COFACTOR ASSEMBLY PROTEIN"/>
    <property type="match status" value="1"/>
</dbReference>
<feature type="domain" description="XdhC- CoxI" evidence="1">
    <location>
        <begin position="15"/>
        <end position="81"/>
    </location>
</feature>
<dbReference type="Pfam" id="PF13478">
    <property type="entry name" value="XdhC_C"/>
    <property type="match status" value="1"/>
</dbReference>
<dbReference type="InterPro" id="IPR052698">
    <property type="entry name" value="MoCofactor_Util/Proc"/>
</dbReference>
<name>A0A8A4TUM7_SULCO</name>
<organism evidence="3 4">
    <name type="scientific">Sulfidibacter corallicola</name>
    <dbReference type="NCBI Taxonomy" id="2818388"/>
    <lineage>
        <taxon>Bacteria</taxon>
        <taxon>Pseudomonadati</taxon>
        <taxon>Acidobacteriota</taxon>
        <taxon>Holophagae</taxon>
        <taxon>Acanthopleuribacterales</taxon>
        <taxon>Acanthopleuribacteraceae</taxon>
        <taxon>Sulfidibacter</taxon>
    </lineage>
</organism>
<evidence type="ECO:0000313" key="4">
    <source>
        <dbReference type="Proteomes" id="UP000663929"/>
    </source>
</evidence>
<dbReference type="Proteomes" id="UP000663929">
    <property type="component" value="Chromosome"/>
</dbReference>
<dbReference type="EMBL" id="CP071793">
    <property type="protein sequence ID" value="QTD52838.1"/>
    <property type="molecule type" value="Genomic_DNA"/>
</dbReference>
<evidence type="ECO:0000259" key="1">
    <source>
        <dbReference type="Pfam" id="PF02625"/>
    </source>
</evidence>